<comment type="caution">
    <text evidence="1">The sequence shown here is derived from an EMBL/GenBank/DDBJ whole genome shotgun (WGS) entry which is preliminary data.</text>
</comment>
<proteinExistence type="predicted"/>
<organism evidence="1 2">
    <name type="scientific">Caerostris extrusa</name>
    <name type="common">Bark spider</name>
    <name type="synonym">Caerostris bankana</name>
    <dbReference type="NCBI Taxonomy" id="172846"/>
    <lineage>
        <taxon>Eukaryota</taxon>
        <taxon>Metazoa</taxon>
        <taxon>Ecdysozoa</taxon>
        <taxon>Arthropoda</taxon>
        <taxon>Chelicerata</taxon>
        <taxon>Arachnida</taxon>
        <taxon>Araneae</taxon>
        <taxon>Araneomorphae</taxon>
        <taxon>Entelegynae</taxon>
        <taxon>Araneoidea</taxon>
        <taxon>Araneidae</taxon>
        <taxon>Caerostris</taxon>
    </lineage>
</organism>
<accession>A0AAV4ME31</accession>
<evidence type="ECO:0000313" key="2">
    <source>
        <dbReference type="Proteomes" id="UP001054945"/>
    </source>
</evidence>
<evidence type="ECO:0000313" key="1">
    <source>
        <dbReference type="EMBL" id="GIX70115.1"/>
    </source>
</evidence>
<keyword evidence="2" id="KW-1185">Reference proteome</keyword>
<gene>
    <name evidence="1" type="ORF">CEXT_560681</name>
</gene>
<dbReference type="Proteomes" id="UP001054945">
    <property type="component" value="Unassembled WGS sequence"/>
</dbReference>
<protein>
    <submittedName>
        <fullName evidence="1">Uncharacterized protein</fullName>
    </submittedName>
</protein>
<sequence length="81" mass="8995">MAKSPPPTTHHVPLCVKDSLGHGIIYDAPGTNECAEHMDEKDWERLCCVLNGLSINGVSWIVKRVFLSCLRQKDLMTGKCV</sequence>
<reference evidence="1 2" key="1">
    <citation type="submission" date="2021-06" db="EMBL/GenBank/DDBJ databases">
        <title>Caerostris extrusa draft genome.</title>
        <authorList>
            <person name="Kono N."/>
            <person name="Arakawa K."/>
        </authorList>
    </citation>
    <scope>NUCLEOTIDE SEQUENCE [LARGE SCALE GENOMIC DNA]</scope>
</reference>
<name>A0AAV4ME31_CAEEX</name>
<dbReference type="EMBL" id="BPLR01019648">
    <property type="protein sequence ID" value="GIX70115.1"/>
    <property type="molecule type" value="Genomic_DNA"/>
</dbReference>
<dbReference type="AlphaFoldDB" id="A0AAV4ME31"/>